<evidence type="ECO:0000256" key="6">
    <source>
        <dbReference type="SAM" id="Phobius"/>
    </source>
</evidence>
<keyword evidence="9" id="KW-1185">Reference proteome</keyword>
<dbReference type="CDD" id="cd03384">
    <property type="entry name" value="PAP2_wunen"/>
    <property type="match status" value="1"/>
</dbReference>
<dbReference type="Proteomes" id="UP000728185">
    <property type="component" value="Unassembled WGS sequence"/>
</dbReference>
<keyword evidence="5 6" id="KW-0472">Membrane</keyword>
<evidence type="ECO:0000313" key="8">
    <source>
        <dbReference type="EMBL" id="KAA0198650.1"/>
    </source>
</evidence>
<dbReference type="PANTHER" id="PTHR10165:SF103">
    <property type="entry name" value="PHOSPHOLIPID PHOSPHATASE HOMOLOG 1.2 HOMOLOG"/>
    <property type="match status" value="1"/>
</dbReference>
<dbReference type="InterPro" id="IPR043216">
    <property type="entry name" value="PAP-like"/>
</dbReference>
<dbReference type="SUPFAM" id="SSF48317">
    <property type="entry name" value="Acid phosphatase/Vanadium-dependent haloperoxidase"/>
    <property type="match status" value="1"/>
</dbReference>
<dbReference type="GO" id="GO:0005886">
    <property type="term" value="C:plasma membrane"/>
    <property type="evidence" value="ECO:0007669"/>
    <property type="project" value="TreeGrafter"/>
</dbReference>
<keyword evidence="4 6" id="KW-1133">Transmembrane helix</keyword>
<feature type="transmembrane region" description="Helical" evidence="6">
    <location>
        <begin position="90"/>
        <end position="114"/>
    </location>
</feature>
<dbReference type="InterPro" id="IPR036938">
    <property type="entry name" value="PAP2/HPO_sf"/>
</dbReference>
<dbReference type="Pfam" id="PF01569">
    <property type="entry name" value="PAP2"/>
    <property type="match status" value="1"/>
</dbReference>
<organism evidence="8 9">
    <name type="scientific">Fasciolopsis buskii</name>
    <dbReference type="NCBI Taxonomy" id="27845"/>
    <lineage>
        <taxon>Eukaryota</taxon>
        <taxon>Metazoa</taxon>
        <taxon>Spiralia</taxon>
        <taxon>Lophotrochozoa</taxon>
        <taxon>Platyhelminthes</taxon>
        <taxon>Trematoda</taxon>
        <taxon>Digenea</taxon>
        <taxon>Plagiorchiida</taxon>
        <taxon>Echinostomata</taxon>
        <taxon>Echinostomatoidea</taxon>
        <taxon>Fasciolidae</taxon>
        <taxon>Fasciolopsis</taxon>
    </lineage>
</organism>
<name>A0A8E0S0W1_9TREM</name>
<evidence type="ECO:0000256" key="2">
    <source>
        <dbReference type="ARBA" id="ARBA00008816"/>
    </source>
</evidence>
<evidence type="ECO:0000256" key="1">
    <source>
        <dbReference type="ARBA" id="ARBA00004141"/>
    </source>
</evidence>
<feature type="domain" description="Phosphatidic acid phosphatase type 2/haloperoxidase" evidence="7">
    <location>
        <begin position="99"/>
        <end position="242"/>
    </location>
</feature>
<dbReference type="GO" id="GO:0007165">
    <property type="term" value="P:signal transduction"/>
    <property type="evidence" value="ECO:0007669"/>
    <property type="project" value="TreeGrafter"/>
</dbReference>
<evidence type="ECO:0000256" key="5">
    <source>
        <dbReference type="ARBA" id="ARBA00023136"/>
    </source>
</evidence>
<sequence>MKKALSVSLRVLSDLLCLAVVFIAMGILQNIIPYRKGYFANDQSIQYPYHSSTVPSSLLYAVTSVLIVVAIVAVELIIARDYLSTKRSGIPLVLYAIYNHLIVAFFGYFLTIAITDVGKAAVGRMRPNFIDVCRPTPGQTTHLGYIFPYTCNAGTTSAQKDILKSFPSGHSSTAMYSAIFLCIYFQLRWPRLGVPAVRVGFQAIFIALGVAVCLSRVVNNKHHWSDVLSGAALGTLVAICVVRKSVLVRMFRCPWVPRG</sequence>
<comment type="caution">
    <text evidence="8">The sequence shown here is derived from an EMBL/GenBank/DDBJ whole genome shotgun (WGS) entry which is preliminary data.</text>
</comment>
<evidence type="ECO:0000256" key="3">
    <source>
        <dbReference type="ARBA" id="ARBA00022692"/>
    </source>
</evidence>
<proteinExistence type="inferred from homology"/>
<dbReference type="GO" id="GO:0008195">
    <property type="term" value="F:phosphatidate phosphatase activity"/>
    <property type="evidence" value="ECO:0007669"/>
    <property type="project" value="TreeGrafter"/>
</dbReference>
<accession>A0A8E0S0W1</accession>
<dbReference type="GO" id="GO:0006644">
    <property type="term" value="P:phospholipid metabolic process"/>
    <property type="evidence" value="ECO:0007669"/>
    <property type="project" value="InterPro"/>
</dbReference>
<feature type="transmembrane region" description="Helical" evidence="6">
    <location>
        <begin position="12"/>
        <end position="32"/>
    </location>
</feature>
<dbReference type="InterPro" id="IPR000326">
    <property type="entry name" value="PAP2/HPO"/>
</dbReference>
<comment type="subcellular location">
    <subcellularLocation>
        <location evidence="1">Membrane</location>
        <topology evidence="1">Multi-pass membrane protein</topology>
    </subcellularLocation>
</comment>
<reference evidence="8" key="1">
    <citation type="submission" date="2019-05" db="EMBL/GenBank/DDBJ databases">
        <title>Annotation for the trematode Fasciolopsis buski.</title>
        <authorList>
            <person name="Choi Y.-J."/>
        </authorList>
    </citation>
    <scope>NUCLEOTIDE SEQUENCE</scope>
    <source>
        <strain evidence="8">HT</strain>
        <tissue evidence="8">Whole worm</tissue>
    </source>
</reference>
<dbReference type="GO" id="GO:0046839">
    <property type="term" value="P:phospholipid dephosphorylation"/>
    <property type="evidence" value="ECO:0007669"/>
    <property type="project" value="TreeGrafter"/>
</dbReference>
<dbReference type="PANTHER" id="PTHR10165">
    <property type="entry name" value="LIPID PHOSPHATE PHOSPHATASE"/>
    <property type="match status" value="1"/>
</dbReference>
<evidence type="ECO:0000259" key="7">
    <source>
        <dbReference type="SMART" id="SM00014"/>
    </source>
</evidence>
<gene>
    <name evidence="8" type="ORF">FBUS_09380</name>
</gene>
<evidence type="ECO:0000256" key="4">
    <source>
        <dbReference type="ARBA" id="ARBA00022989"/>
    </source>
</evidence>
<protein>
    <submittedName>
        <fullName evidence="8">Phospholipid phosphatase 1</fullName>
    </submittedName>
</protein>
<dbReference type="AlphaFoldDB" id="A0A8E0S0W1"/>
<evidence type="ECO:0000313" key="9">
    <source>
        <dbReference type="Proteomes" id="UP000728185"/>
    </source>
</evidence>
<feature type="transmembrane region" description="Helical" evidence="6">
    <location>
        <begin position="169"/>
        <end position="187"/>
    </location>
</feature>
<feature type="transmembrane region" description="Helical" evidence="6">
    <location>
        <begin position="224"/>
        <end position="242"/>
    </location>
</feature>
<keyword evidence="3 6" id="KW-0812">Transmembrane</keyword>
<dbReference type="Gene3D" id="1.20.144.10">
    <property type="entry name" value="Phosphatidic acid phosphatase type 2/haloperoxidase"/>
    <property type="match status" value="1"/>
</dbReference>
<comment type="similarity">
    <text evidence="2">Belongs to the PA-phosphatase related phosphoesterase family.</text>
</comment>
<dbReference type="EMBL" id="LUCM01001588">
    <property type="protein sequence ID" value="KAA0198650.1"/>
    <property type="molecule type" value="Genomic_DNA"/>
</dbReference>
<dbReference type="SMART" id="SM00014">
    <property type="entry name" value="acidPPc"/>
    <property type="match status" value="1"/>
</dbReference>
<feature type="transmembrane region" description="Helical" evidence="6">
    <location>
        <begin position="199"/>
        <end position="218"/>
    </location>
</feature>
<dbReference type="OrthoDB" id="8907274at2759"/>
<feature type="transmembrane region" description="Helical" evidence="6">
    <location>
        <begin position="58"/>
        <end position="78"/>
    </location>
</feature>